<dbReference type="AlphaFoldDB" id="A0A0G2HT44"/>
<evidence type="ECO:0000259" key="1">
    <source>
        <dbReference type="Pfam" id="PF13391"/>
    </source>
</evidence>
<feature type="domain" description="HNH nuclease" evidence="1">
    <location>
        <begin position="199"/>
        <end position="289"/>
    </location>
</feature>
<dbReference type="InterPro" id="IPR003615">
    <property type="entry name" value="HNH_nuc"/>
</dbReference>
<name>A0A0G2HT44_9EURO</name>
<dbReference type="Gene3D" id="3.10.129.10">
    <property type="entry name" value="Hotdog Thioesterase"/>
    <property type="match status" value="1"/>
</dbReference>
<dbReference type="Proteomes" id="UP000034164">
    <property type="component" value="Unassembled WGS sequence"/>
</dbReference>
<comment type="caution">
    <text evidence="2">The sequence shown here is derived from an EMBL/GenBank/DDBJ whole genome shotgun (WGS) entry which is preliminary data.</text>
</comment>
<proteinExistence type="predicted"/>
<dbReference type="InterPro" id="IPR029069">
    <property type="entry name" value="HotDog_dom_sf"/>
</dbReference>
<evidence type="ECO:0000313" key="3">
    <source>
        <dbReference type="Proteomes" id="UP000034164"/>
    </source>
</evidence>
<gene>
    <name evidence="2" type="ORF">EMCG_04168</name>
</gene>
<reference evidence="3" key="1">
    <citation type="journal article" date="2015" name="PLoS Genet.">
        <title>The dynamic genome and transcriptome of the human fungal pathogen Blastomyces and close relative Emmonsia.</title>
        <authorList>
            <person name="Munoz J.F."/>
            <person name="Gauthier G.M."/>
            <person name="Desjardins C.A."/>
            <person name="Gallo J.E."/>
            <person name="Holder J."/>
            <person name="Sullivan T.D."/>
            <person name="Marty A.J."/>
            <person name="Carmen J.C."/>
            <person name="Chen Z."/>
            <person name="Ding L."/>
            <person name="Gujja S."/>
            <person name="Magrini V."/>
            <person name="Misas E."/>
            <person name="Mitreva M."/>
            <person name="Priest M."/>
            <person name="Saif S."/>
            <person name="Whiston E.A."/>
            <person name="Young S."/>
            <person name="Zeng Q."/>
            <person name="Goldman W.E."/>
            <person name="Mardis E.R."/>
            <person name="Taylor J.W."/>
            <person name="McEwen J.G."/>
            <person name="Clay O.K."/>
            <person name="Klein B.S."/>
            <person name="Cuomo C.A."/>
        </authorList>
    </citation>
    <scope>NUCLEOTIDE SEQUENCE [LARGE SCALE GENOMIC DNA]</scope>
    <source>
        <strain evidence="3">UAMH 3008</strain>
    </source>
</reference>
<dbReference type="Pfam" id="PF13391">
    <property type="entry name" value="HNH_2"/>
    <property type="match status" value="1"/>
</dbReference>
<protein>
    <recommendedName>
        <fullName evidence="1">HNH nuclease domain-containing protein</fullName>
    </recommendedName>
</protein>
<sequence>MVTAHHRHQASLERILNFSPEEVLTPEERAQAGNIFSQFISHCEPQQSARPYKKVTLVRLTYEYSEAKDKFLQQFFIYLGFQFHKNESPSFASGVSRFPDFGPSSPPSTKREVEGVLDSFAEFLFGNFFLPLRAAGNKTLQPTPARLSAKFEDAVGTPARLSILRRDCLIRDHHRCVVSRVFDREEAAERVNRDGSNAQDDDGQRLVYVPGQFSSLEVAHIIPHSIMSTTRGNQPELSEAKKSALAILDMFAPGMIYLIEGSNIDRPANAITLSPEIHKLFGDFKFYFEALDPSTHPPYTYLIDSRETNMFLRPEGLPVTRTLLLSPNRTIDPPSAKLLAIHRAISIILHLSAAGVYIDKIIRDMEQLWAKSDGSSALKVEAVSRLVSRKPVLFGGAKPSQQTLRFLRSSRSTGPLAQKDVQDDGMSPIAGELVSMLALGRRMNGRANIAHGGVIAAILDDTVGMTVQRRQGQARWAPLE</sequence>
<dbReference type="SUPFAM" id="SSF54637">
    <property type="entry name" value="Thioesterase/thiol ester dehydrase-isomerase"/>
    <property type="match status" value="1"/>
</dbReference>
<evidence type="ECO:0000313" key="2">
    <source>
        <dbReference type="EMBL" id="KKZ61213.1"/>
    </source>
</evidence>
<dbReference type="EMBL" id="LCZI01001328">
    <property type="protein sequence ID" value="KKZ61213.1"/>
    <property type="molecule type" value="Genomic_DNA"/>
</dbReference>
<dbReference type="VEuPathDB" id="FungiDB:EMCG_04168"/>
<accession>A0A0G2HT44</accession>
<organism evidence="2 3">
    <name type="scientific">[Emmonsia] crescens</name>
    <dbReference type="NCBI Taxonomy" id="73230"/>
    <lineage>
        <taxon>Eukaryota</taxon>
        <taxon>Fungi</taxon>
        <taxon>Dikarya</taxon>
        <taxon>Ascomycota</taxon>
        <taxon>Pezizomycotina</taxon>
        <taxon>Eurotiomycetes</taxon>
        <taxon>Eurotiomycetidae</taxon>
        <taxon>Onygenales</taxon>
        <taxon>Ajellomycetaceae</taxon>
        <taxon>Emergomyces</taxon>
    </lineage>
</organism>
<dbReference type="OrthoDB" id="4186564at2759"/>